<keyword evidence="1" id="KW-1133">Transmembrane helix</keyword>
<protein>
    <submittedName>
        <fullName evidence="2">Uncharacterized protein</fullName>
    </submittedName>
</protein>
<dbReference type="STRING" id="64091.VNG_2024H"/>
<dbReference type="HOGENOM" id="CLU_2461700_0_0_2"/>
<reference evidence="2 3" key="1">
    <citation type="journal article" date="2000" name="Proc. Natl. Acad. Sci. U.S.A.">
        <title>Genome sequence of Halobacterium species NRC-1.</title>
        <authorList>
            <person name="Ng W.V."/>
            <person name="Kennedy S.P."/>
            <person name="Mahairas G.G."/>
            <person name="Berquist B."/>
            <person name="Pan M."/>
            <person name="Shukla H.D."/>
            <person name="Lasky S.R."/>
            <person name="Baliga N.S."/>
            <person name="Thorsson V."/>
            <person name="Sbrogna J."/>
            <person name="Swartzell S."/>
            <person name="Weir D."/>
            <person name="Hall J."/>
            <person name="Dahl T.A."/>
            <person name="Welti R."/>
            <person name="Goo Y.A."/>
            <person name="Leithauser B."/>
            <person name="Keller K."/>
            <person name="Cruz R."/>
            <person name="Danson M.J."/>
            <person name="Hough D.W."/>
            <person name="Maddocks D.G."/>
            <person name="Jablonski P.E."/>
            <person name="Krebs M.P."/>
            <person name="Angevine C.M."/>
            <person name="Dale H."/>
            <person name="Isenbarger T.A."/>
            <person name="Peck R.F."/>
            <person name="Pohlschroder M."/>
            <person name="Spudich J.L."/>
            <person name="Jung K.W."/>
            <person name="Alam M."/>
            <person name="Freitas T."/>
            <person name="Hou S."/>
            <person name="Daniels C.J."/>
            <person name="Dennis P.P."/>
            <person name="Omer A.D."/>
            <person name="Ebhardt H."/>
            <person name="Lowe T.M."/>
            <person name="Liang P."/>
            <person name="Riley M."/>
            <person name="Hood L."/>
            <person name="DasSarma S."/>
        </authorList>
    </citation>
    <scope>NUCLEOTIDE SEQUENCE [LARGE SCALE GENOMIC DNA]</scope>
    <source>
        <strain evidence="3">ATCC 700922 / JCM 11081 / NRC-1</strain>
    </source>
</reference>
<dbReference type="PATRIC" id="fig|64091.14.peg.1546"/>
<evidence type="ECO:0000256" key="1">
    <source>
        <dbReference type="SAM" id="Phobius"/>
    </source>
</evidence>
<evidence type="ECO:0000313" key="2">
    <source>
        <dbReference type="EMBL" id="AAG20188.1"/>
    </source>
</evidence>
<accession>Q9HNN2</accession>
<dbReference type="KEGG" id="hal:VNG_2024H"/>
<evidence type="ECO:0000313" key="3">
    <source>
        <dbReference type="Proteomes" id="UP000000554"/>
    </source>
</evidence>
<organism evidence="2 3">
    <name type="scientific">Halobacterium salinarum (strain ATCC 700922 / JCM 11081 / NRC-1)</name>
    <name type="common">Halobacterium halobium</name>
    <dbReference type="NCBI Taxonomy" id="64091"/>
    <lineage>
        <taxon>Archaea</taxon>
        <taxon>Methanobacteriati</taxon>
        <taxon>Methanobacteriota</taxon>
        <taxon>Stenosarchaea group</taxon>
        <taxon>Halobacteria</taxon>
        <taxon>Halobacteriales</taxon>
        <taxon>Halobacteriaceae</taxon>
        <taxon>Halobacterium</taxon>
        <taxon>Halobacterium salinarum NRC-34001</taxon>
    </lineage>
</organism>
<dbReference type="PIR" id="H84352">
    <property type="entry name" value="H84352"/>
</dbReference>
<keyword evidence="1" id="KW-0472">Membrane</keyword>
<dbReference type="AlphaFoldDB" id="Q9HNN2"/>
<gene>
    <name evidence="2" type="ordered locus">VNG_2024H</name>
</gene>
<proteinExistence type="predicted"/>
<feature type="transmembrane region" description="Helical" evidence="1">
    <location>
        <begin position="42"/>
        <end position="60"/>
    </location>
</feature>
<keyword evidence="3" id="KW-1185">Reference proteome</keyword>
<sequence>MCQGWVLCHLAPTVPATGIRFRRVDSTATSMDDALQRRLDRLTVLGVGLLVAVVSLGLTTAGEESLVSLVSVLAVAGVAAVLLSSATD</sequence>
<dbReference type="EMBL" id="AE004437">
    <property type="protein sequence ID" value="AAG20188.1"/>
    <property type="molecule type" value="Genomic_DNA"/>
</dbReference>
<dbReference type="PaxDb" id="64091-VNG_2024H"/>
<feature type="transmembrane region" description="Helical" evidence="1">
    <location>
        <begin position="66"/>
        <end position="86"/>
    </location>
</feature>
<dbReference type="Proteomes" id="UP000000554">
    <property type="component" value="Chromosome"/>
</dbReference>
<keyword evidence="1" id="KW-0812">Transmembrane</keyword>
<name>Q9HNN2_HALSA</name>
<dbReference type="InParanoid" id="Q9HNN2"/>